<name>A0A0E0P7T6_ORYRU</name>
<organism evidence="1 2">
    <name type="scientific">Oryza rufipogon</name>
    <name type="common">Brownbeard rice</name>
    <name type="synonym">Asian wild rice</name>
    <dbReference type="NCBI Taxonomy" id="4529"/>
    <lineage>
        <taxon>Eukaryota</taxon>
        <taxon>Viridiplantae</taxon>
        <taxon>Streptophyta</taxon>
        <taxon>Embryophyta</taxon>
        <taxon>Tracheophyta</taxon>
        <taxon>Spermatophyta</taxon>
        <taxon>Magnoliopsida</taxon>
        <taxon>Liliopsida</taxon>
        <taxon>Poales</taxon>
        <taxon>Poaceae</taxon>
        <taxon>BOP clade</taxon>
        <taxon>Oryzoideae</taxon>
        <taxon>Oryzeae</taxon>
        <taxon>Oryzinae</taxon>
        <taxon>Oryza</taxon>
    </lineage>
</organism>
<dbReference type="OMA" id="WVEKRMG"/>
<evidence type="ECO:0000313" key="1">
    <source>
        <dbReference type="EnsemblPlants" id="ORUFI04G10080.1"/>
    </source>
</evidence>
<dbReference type="Proteomes" id="UP000008022">
    <property type="component" value="Unassembled WGS sequence"/>
</dbReference>
<keyword evidence="2" id="KW-1185">Reference proteome</keyword>
<reference evidence="2" key="1">
    <citation type="submission" date="2013-06" db="EMBL/GenBank/DDBJ databases">
        <authorList>
            <person name="Zhao Q."/>
        </authorList>
    </citation>
    <scope>NUCLEOTIDE SEQUENCE</scope>
    <source>
        <strain evidence="2">cv. W1943</strain>
    </source>
</reference>
<reference evidence="1" key="2">
    <citation type="submission" date="2015-06" db="UniProtKB">
        <authorList>
            <consortium name="EnsemblPlants"/>
        </authorList>
    </citation>
    <scope>IDENTIFICATION</scope>
</reference>
<dbReference type="AlphaFoldDB" id="A0A0E0P7T6"/>
<protein>
    <submittedName>
        <fullName evidence="1">Uncharacterized protein</fullName>
    </submittedName>
</protein>
<evidence type="ECO:0000313" key="2">
    <source>
        <dbReference type="Proteomes" id="UP000008022"/>
    </source>
</evidence>
<sequence length="64" mass="6887">MAAFVFLTASGEFEMGESSRGPLLGLDGVGVESQGGRCVWVEKRMGSATPPPATLRRLRIYDNN</sequence>
<accession>A0A0E0P7T6</accession>
<proteinExistence type="predicted"/>
<dbReference type="HOGENOM" id="CLU_2871643_0_0_1"/>
<dbReference type="EnsemblPlants" id="ORUFI04G10080.1">
    <property type="protein sequence ID" value="ORUFI04G10080.1"/>
    <property type="gene ID" value="ORUFI04G10080"/>
</dbReference>
<dbReference type="Gramene" id="ORUFI04G10080.1">
    <property type="protein sequence ID" value="ORUFI04G10080.1"/>
    <property type="gene ID" value="ORUFI04G10080"/>
</dbReference>